<dbReference type="PANTHER" id="PTHR47331">
    <property type="entry name" value="PHD-TYPE DOMAIN-CONTAINING PROTEIN"/>
    <property type="match status" value="1"/>
</dbReference>
<sequence length="792" mass="90424">MEQGVQETRVLEEVLVALEFEKLHLEKKLETEVEDAEREEVEIRLGEIYADLEIHKIGLTQPSSQPETEVRRSERQRKLTEKMRDFKQSEITNFRRKMDSCSSVSTEMMLLLKRRYADVDKEFDAIAVKDSLLQLLQREDAKSMYGSTVSRAEKSSQNSYSKQGSQVSAKKAEAAARLASKRAEISREKEISAQRKEILAQQERLKCPPYTQAIQSTAPPNFEGITNKIPKYLPVPKCDTRVASKESELSLVQALKESLAMTRLPIPEPFTFTGDPLKFTEWSTCFKALIETSCTNSAHKLFYLKKYINGEALGVLEGTFYRSDEEAYNQAWDALNNRYGHPFVVQRAFRGKLSSWPKIGPKESLKLREFSDFLVSCKNAMPHVQGLKVLDDSSFIHKNFYVDDGLLSVETDKKAKQLVCEALKLCVKGKLRLHKFVCNNKEVMSVIPESERAGNTTDVNMNYSEIPMQSVLGEKWNVEADVFTFSGALKERPATRRGILATVASVYDPLGFLSPYTLIGKQVLQEMCKSGVGWDEPVPSALETKWKAWLCDLENLRKVEIPRCLFPENLGKIKRVELHHFSDASSSGYWQCSYIRFVTDEQVHCALVMGKARVAPIKIVTIPRLELTAAAVSAFVSNFLRAELERKIDEEFFWTDSQVTLGYIKNDARRFHVFVANRVQKIRDTTDPNQWFYIKADQNPADHASRGLKVAELINSKWLTGPKFLWEREIITNQQSPELLVGDPEVKVLKTDAIEQDRFLERFMKCSDWITALNVVARIKRLAKETNQDPSM</sequence>
<organism evidence="2">
    <name type="scientific">Nothobranchius furzeri</name>
    <name type="common">Turquoise killifish</name>
    <dbReference type="NCBI Taxonomy" id="105023"/>
    <lineage>
        <taxon>Eukaryota</taxon>
        <taxon>Metazoa</taxon>
        <taxon>Chordata</taxon>
        <taxon>Craniata</taxon>
        <taxon>Vertebrata</taxon>
        <taxon>Euteleostomi</taxon>
        <taxon>Actinopterygii</taxon>
        <taxon>Neopterygii</taxon>
        <taxon>Teleostei</taxon>
        <taxon>Neoteleostei</taxon>
        <taxon>Acanthomorphata</taxon>
        <taxon>Ovalentaria</taxon>
        <taxon>Atherinomorphae</taxon>
        <taxon>Cyprinodontiformes</taxon>
        <taxon>Nothobranchiidae</taxon>
        <taxon>Nothobranchius</taxon>
    </lineage>
</organism>
<proteinExistence type="predicted"/>
<evidence type="ECO:0000313" key="2">
    <source>
        <dbReference type="EMBL" id="SBS48404.1"/>
    </source>
</evidence>
<dbReference type="Pfam" id="PF05380">
    <property type="entry name" value="Peptidase_A17"/>
    <property type="match status" value="1"/>
</dbReference>
<feature type="region of interest" description="Disordered" evidence="1">
    <location>
        <begin position="144"/>
        <end position="168"/>
    </location>
</feature>
<name>A0A1A8UJA4_NOTFU</name>
<dbReference type="AlphaFoldDB" id="A0A1A8UJA4"/>
<dbReference type="InterPro" id="IPR008042">
    <property type="entry name" value="Retrotrans_Pao"/>
</dbReference>
<dbReference type="InterPro" id="IPR005312">
    <property type="entry name" value="DUF1759"/>
</dbReference>
<dbReference type="PANTHER" id="PTHR47331:SF5">
    <property type="entry name" value="RIBONUCLEASE H"/>
    <property type="match status" value="1"/>
</dbReference>
<reference evidence="2" key="1">
    <citation type="submission" date="2016-05" db="EMBL/GenBank/DDBJ databases">
        <authorList>
            <person name="Lavstsen T."/>
            <person name="Jespersen J.S."/>
        </authorList>
    </citation>
    <scope>NUCLEOTIDE SEQUENCE</scope>
    <source>
        <tissue evidence="2">Brain</tissue>
    </source>
</reference>
<protein>
    <submittedName>
        <fullName evidence="2">Uncharacterized protein</fullName>
    </submittedName>
</protein>
<dbReference type="Pfam" id="PF03564">
    <property type="entry name" value="DUF1759"/>
    <property type="match status" value="1"/>
</dbReference>
<dbReference type="EMBL" id="HAEJ01007947">
    <property type="protein sequence ID" value="SBS48404.1"/>
    <property type="molecule type" value="Transcribed_RNA"/>
</dbReference>
<evidence type="ECO:0000256" key="1">
    <source>
        <dbReference type="SAM" id="MobiDB-lite"/>
    </source>
</evidence>
<accession>A0A1A8UJA4</accession>
<gene>
    <name evidence="2" type="primary">Nfu_g_1_023693</name>
</gene>
<feature type="compositionally biased region" description="Polar residues" evidence="1">
    <location>
        <begin position="145"/>
        <end position="167"/>
    </location>
</feature>
<reference evidence="2" key="2">
    <citation type="submission" date="2016-06" db="EMBL/GenBank/DDBJ databases">
        <title>The genome of a short-lived fish provides insights into sex chromosome evolution and the genetic control of aging.</title>
        <authorList>
            <person name="Reichwald K."/>
            <person name="Felder M."/>
            <person name="Petzold A."/>
            <person name="Koch P."/>
            <person name="Groth M."/>
            <person name="Platzer M."/>
        </authorList>
    </citation>
    <scope>NUCLEOTIDE SEQUENCE</scope>
    <source>
        <tissue evidence="2">Brain</tissue>
    </source>
</reference>